<evidence type="ECO:0000256" key="1">
    <source>
        <dbReference type="SAM" id="Phobius"/>
    </source>
</evidence>
<accession>A0AAV4LUM2</accession>
<gene>
    <name evidence="2" type="ORF">BcabD6B2_18040</name>
</gene>
<organism evidence="2 3">
    <name type="scientific">Babesia caballi</name>
    <dbReference type="NCBI Taxonomy" id="5871"/>
    <lineage>
        <taxon>Eukaryota</taxon>
        <taxon>Sar</taxon>
        <taxon>Alveolata</taxon>
        <taxon>Apicomplexa</taxon>
        <taxon>Aconoidasida</taxon>
        <taxon>Piroplasmida</taxon>
        <taxon>Babesiidae</taxon>
        <taxon>Babesia</taxon>
    </lineage>
</organism>
<reference evidence="2 3" key="1">
    <citation type="submission" date="2021-06" db="EMBL/GenBank/DDBJ databases">
        <title>Genome sequence of Babesia caballi.</title>
        <authorList>
            <person name="Yamagishi J."/>
            <person name="Kidaka T."/>
            <person name="Ochi A."/>
        </authorList>
    </citation>
    <scope>NUCLEOTIDE SEQUENCE [LARGE SCALE GENOMIC DNA]</scope>
    <source>
        <strain evidence="2">USDA-D6B2</strain>
    </source>
</reference>
<dbReference type="EMBL" id="BPLF01000001">
    <property type="protein sequence ID" value="GIX62369.1"/>
    <property type="molecule type" value="Genomic_DNA"/>
</dbReference>
<proteinExistence type="predicted"/>
<dbReference type="RefSeq" id="XP_067714438.1">
    <property type="nucleotide sequence ID" value="XM_067858337.1"/>
</dbReference>
<evidence type="ECO:0000313" key="2">
    <source>
        <dbReference type="EMBL" id="GIX62369.1"/>
    </source>
</evidence>
<keyword evidence="1" id="KW-0812">Transmembrane</keyword>
<dbReference type="AlphaFoldDB" id="A0AAV4LUM2"/>
<dbReference type="GeneID" id="94193850"/>
<comment type="caution">
    <text evidence="2">The sequence shown here is derived from an EMBL/GenBank/DDBJ whole genome shotgun (WGS) entry which is preliminary data.</text>
</comment>
<name>A0AAV4LUM2_BABCB</name>
<dbReference type="Proteomes" id="UP001497744">
    <property type="component" value="Unassembled WGS sequence"/>
</dbReference>
<protein>
    <submittedName>
        <fullName evidence="2">Variant erythrocyte surface antigen-1 family protein</fullName>
    </submittedName>
</protein>
<keyword evidence="1" id="KW-0472">Membrane</keyword>
<feature type="transmembrane region" description="Helical" evidence="1">
    <location>
        <begin position="1045"/>
        <end position="1062"/>
    </location>
</feature>
<keyword evidence="3" id="KW-1185">Reference proteome</keyword>
<sequence length="1101" mass="120451">MTVSNLKEAIDWILKVTGKDGASGGSDAIPKLSEQVKNLLNEVENSGTQHSPEIAKVKDALGNGSLITKLAEGLQQFIGYETTSTNKSGRITGSGIAPSNIATHRLCDATIAFTIGVLESLSKDSFIKDKKDNRENVDSVVTKLSGCYGKGPKGFADVGEEVGKLQVQVTGTNTSAINKLVKAVKDNFESQLKVANENGNDIYKNVGQYLDAVFKAVSGKADVTSPLNTLFSRANPVYDATTLSAQIVDLKNGLDTQKASKGFAKNVLDSGKNAFMDALKMPNYTRMNYNAAGSIAWTSNTSQIQTCAKIFLGCLPLCYQALTYIYWCCHEKGGGCKDQTLGGGALRSYFDSQGLLPLYVESSRTGAHIGDSALGGFSEFATAASSPFTYANFTQKLQEKVTTDGRQLSDYCPLSALFYGASCYFRCDQIKNAKSAVGAPKTIREMLYFLAALQFSPQYGAFDGYVTEYFKAVTGNQSSEDHELKLQVADSGQKSGGNTLSAADLKSHLTSTFHLAPSLLGWLQGHSASISDEPWLHSLFSNSQFNLGIPSSGAGIFGALSNYTYALQFQLHFLYQQCNNSYTIGCGWNECSYGRKINESLTDTIVPSHICPTGCSTSGHDTGDHTKGGACEHRGCGTQGKFSPLQAFLTDSLPGFSRGHPSDPSSHLATCSGYLCHVPMGFKAENLRAASNGNTQGSHISLALGSFCGGFNTPLRQLSEKLKCLTKRTPRTLGDLFGFVWHLNGQLFTSQNETTVNASLKKFFESLGVSVPDWEEMSKLAPSTFWGHVQERIEQLMSQPTSAPTQSGIEKSLTVFSGLPFWYNLFMVKPDDSLPVRLFKLKSTDHNKAGKSNYQGHHDDLYSLYNPECKENEKTCGPYLSPLTHSAGATYAPDHASVYLSWLAYLTDDFHEWFQDMLDEFKNIDCTKSGCGGESKCSQSHANGTHGTTSNECKCDSVVQCGGTLPLLYRHGFRYYSPLVLKDGWYYNSNESKWKQENEYKRTCSHFASQLNNFLQPNSPLDNPLTSIDNFLYAIRWEFFSKLSGFWTTYICLILYTFFFLLDTLHLRSHLKLTSAHTAPPLALLTSGKPLPITKLTYLTQ</sequence>
<evidence type="ECO:0000313" key="3">
    <source>
        <dbReference type="Proteomes" id="UP001497744"/>
    </source>
</evidence>
<keyword evidence="1" id="KW-1133">Transmembrane helix</keyword>